<protein>
    <submittedName>
        <fullName evidence="11">Myosin light chain kinase, smooth muscle isoform X2</fullName>
    </submittedName>
</protein>
<evidence type="ECO:0000256" key="5">
    <source>
        <dbReference type="ARBA" id="ARBA00022840"/>
    </source>
</evidence>
<feature type="binding site" evidence="7">
    <location>
        <position position="186"/>
    </location>
    <ligand>
        <name>ATP</name>
        <dbReference type="ChEBI" id="CHEBI:30616"/>
    </ligand>
</feature>
<dbReference type="Gene3D" id="1.10.510.10">
    <property type="entry name" value="Transferase(Phosphotransferase) domain 1"/>
    <property type="match status" value="1"/>
</dbReference>
<dbReference type="RefSeq" id="XP_065655917.1">
    <property type="nucleotide sequence ID" value="XM_065799845.1"/>
</dbReference>
<evidence type="ECO:0000313" key="11">
    <source>
        <dbReference type="RefSeq" id="XP_065655917.1"/>
    </source>
</evidence>
<dbReference type="GO" id="GO:0016301">
    <property type="term" value="F:kinase activity"/>
    <property type="evidence" value="ECO:0007669"/>
    <property type="project" value="UniProtKB-KW"/>
</dbReference>
<dbReference type="PROSITE" id="PS50011">
    <property type="entry name" value="PROTEIN_KINASE_DOM"/>
    <property type="match status" value="1"/>
</dbReference>
<dbReference type="SUPFAM" id="SSF56112">
    <property type="entry name" value="Protein kinase-like (PK-like)"/>
    <property type="match status" value="1"/>
</dbReference>
<proteinExistence type="predicted"/>
<keyword evidence="10" id="KW-1185">Reference proteome</keyword>
<dbReference type="SMART" id="SM00409">
    <property type="entry name" value="IG"/>
    <property type="match status" value="1"/>
</dbReference>
<keyword evidence="3 7" id="KW-0547">Nucleotide-binding</keyword>
<dbReference type="Gene3D" id="2.60.40.10">
    <property type="entry name" value="Immunoglobulins"/>
    <property type="match status" value="1"/>
</dbReference>
<dbReference type="Pfam" id="PF07679">
    <property type="entry name" value="I-set"/>
    <property type="match status" value="1"/>
</dbReference>
<keyword evidence="4 11" id="KW-0418">Kinase</keyword>
<evidence type="ECO:0000256" key="7">
    <source>
        <dbReference type="PROSITE-ProRule" id="PRU10141"/>
    </source>
</evidence>
<dbReference type="InterPro" id="IPR003599">
    <property type="entry name" value="Ig_sub"/>
</dbReference>
<keyword evidence="5 7" id="KW-0067">ATP-binding</keyword>
<sequence>MPNKPRAPVFIEKLQNLEVTVGKTAIIDCVCEGEPEPDVDWYFEGNLIKDAGRFRYLFEKDDVIGLEIKKVTVEDEGEYKCVAFNKSGEVSCKCELLVNDPNKKSEKTEESKSKKVESSVPKENKIFTPASRAGKKSKVKLPIERAGIKAENPEKYYEFGEEIGRGKFSVVKEAISKKNGSKYAAKIIKFDADSLKFAIREYDIMTSGKMGHSQLVQLHEAYLVRKYLILIMDLCDGKTLLDFVSHKHALTEDDVAGYIRQLCEILAFMHSNNLVHLDVRPTNIRFSSGREIKLLDYNSSRMVANKKAGEVVDVIGDTEFCAPEMLRFEPVLPGSDMWSVGVIMYTLLSGISPFYYEDEEQVLISVQKVKWSFDKDAFATITSEAKDFISKCFVRIPEMRLSAEEALKHNWLKSDYARARKASTLKIQQTLQQTDERLFSEEEEDYVVASLVFKTYEEEEYESPEVSDDSDDE</sequence>
<evidence type="ECO:0000256" key="1">
    <source>
        <dbReference type="ARBA" id="ARBA00022527"/>
    </source>
</evidence>
<evidence type="ECO:0000256" key="2">
    <source>
        <dbReference type="ARBA" id="ARBA00022679"/>
    </source>
</evidence>
<name>A0ABM4C319_HYDVU</name>
<dbReference type="Pfam" id="PF00069">
    <property type="entry name" value="Pkinase"/>
    <property type="match status" value="1"/>
</dbReference>
<organism evidence="10 11">
    <name type="scientific">Hydra vulgaris</name>
    <name type="common">Hydra</name>
    <name type="synonym">Hydra attenuata</name>
    <dbReference type="NCBI Taxonomy" id="6087"/>
    <lineage>
        <taxon>Eukaryota</taxon>
        <taxon>Metazoa</taxon>
        <taxon>Cnidaria</taxon>
        <taxon>Hydrozoa</taxon>
        <taxon>Hydroidolina</taxon>
        <taxon>Anthoathecata</taxon>
        <taxon>Aplanulata</taxon>
        <taxon>Hydridae</taxon>
        <taxon>Hydra</taxon>
    </lineage>
</organism>
<dbReference type="PANTHER" id="PTHR24342">
    <property type="entry name" value="SERINE/THREONINE-PROTEIN KINASE 17"/>
    <property type="match status" value="1"/>
</dbReference>
<evidence type="ECO:0000259" key="8">
    <source>
        <dbReference type="PROSITE" id="PS50011"/>
    </source>
</evidence>
<evidence type="ECO:0000256" key="6">
    <source>
        <dbReference type="ARBA" id="ARBA00023319"/>
    </source>
</evidence>
<dbReference type="PROSITE" id="PS00107">
    <property type="entry name" value="PROTEIN_KINASE_ATP"/>
    <property type="match status" value="1"/>
</dbReference>
<accession>A0ABM4C319</accession>
<dbReference type="SMART" id="SM00408">
    <property type="entry name" value="IGc2"/>
    <property type="match status" value="1"/>
</dbReference>
<dbReference type="InterPro" id="IPR013098">
    <property type="entry name" value="Ig_I-set"/>
</dbReference>
<keyword evidence="1" id="KW-0723">Serine/threonine-protein kinase</keyword>
<keyword evidence="6" id="KW-0393">Immunoglobulin domain</keyword>
<evidence type="ECO:0000259" key="9">
    <source>
        <dbReference type="PROSITE" id="PS50835"/>
    </source>
</evidence>
<feature type="domain" description="Protein kinase" evidence="8">
    <location>
        <begin position="157"/>
        <end position="412"/>
    </location>
</feature>
<dbReference type="PROSITE" id="PS50835">
    <property type="entry name" value="IG_LIKE"/>
    <property type="match status" value="1"/>
</dbReference>
<keyword evidence="2" id="KW-0808">Transferase</keyword>
<dbReference type="Proteomes" id="UP001652625">
    <property type="component" value="Chromosome 06"/>
</dbReference>
<dbReference type="InterPro" id="IPR000719">
    <property type="entry name" value="Prot_kinase_dom"/>
</dbReference>
<dbReference type="Gene3D" id="3.30.200.20">
    <property type="entry name" value="Phosphorylase Kinase, domain 1"/>
    <property type="match status" value="1"/>
</dbReference>
<dbReference type="InterPro" id="IPR013783">
    <property type="entry name" value="Ig-like_fold"/>
</dbReference>
<feature type="domain" description="Ig-like" evidence="9">
    <location>
        <begin position="8"/>
        <end position="91"/>
    </location>
</feature>
<dbReference type="SUPFAM" id="SSF48726">
    <property type="entry name" value="Immunoglobulin"/>
    <property type="match status" value="1"/>
</dbReference>
<dbReference type="GeneID" id="100209434"/>
<dbReference type="InterPro" id="IPR003598">
    <property type="entry name" value="Ig_sub2"/>
</dbReference>
<evidence type="ECO:0000256" key="4">
    <source>
        <dbReference type="ARBA" id="ARBA00022777"/>
    </source>
</evidence>
<evidence type="ECO:0000256" key="3">
    <source>
        <dbReference type="ARBA" id="ARBA00022741"/>
    </source>
</evidence>
<gene>
    <name evidence="11" type="primary">LOC100209434</name>
</gene>
<reference evidence="11" key="1">
    <citation type="submission" date="2025-08" db="UniProtKB">
        <authorList>
            <consortium name="RefSeq"/>
        </authorList>
    </citation>
    <scope>IDENTIFICATION</scope>
</reference>
<evidence type="ECO:0000313" key="10">
    <source>
        <dbReference type="Proteomes" id="UP001652625"/>
    </source>
</evidence>
<dbReference type="InterPro" id="IPR017441">
    <property type="entry name" value="Protein_kinase_ATP_BS"/>
</dbReference>
<dbReference type="PANTHER" id="PTHR24342:SF14">
    <property type="entry name" value="DEATH-ASSOCIATED PROTEIN KINASE DAPK-1"/>
    <property type="match status" value="1"/>
</dbReference>
<dbReference type="InterPro" id="IPR011009">
    <property type="entry name" value="Kinase-like_dom_sf"/>
</dbReference>
<dbReference type="InterPro" id="IPR007110">
    <property type="entry name" value="Ig-like_dom"/>
</dbReference>
<dbReference type="InterPro" id="IPR036179">
    <property type="entry name" value="Ig-like_dom_sf"/>
</dbReference>